<dbReference type="Proteomes" id="UP001060336">
    <property type="component" value="Chromosome"/>
</dbReference>
<evidence type="ECO:0000313" key="1">
    <source>
        <dbReference type="EMBL" id="UUX48560.1"/>
    </source>
</evidence>
<dbReference type="KEGG" id="naci:NUH88_14195"/>
<dbReference type="EMBL" id="CP102480">
    <property type="protein sequence ID" value="UUX48560.1"/>
    <property type="molecule type" value="Genomic_DNA"/>
</dbReference>
<accession>A0A9J7AM63</accession>
<proteinExistence type="predicted"/>
<keyword evidence="2" id="KW-1185">Reference proteome</keyword>
<sequence length="86" mass="8872">MRSISALVATAIVAGTIGFYAGSAARTHAAAPAETTPLEELEAGFMATVMALSSLAVDTEINARGIAEMEGRLARMERMLASGTSR</sequence>
<reference evidence="1" key="1">
    <citation type="submission" date="2022-08" db="EMBL/GenBank/DDBJ databases">
        <title>Nisaea acidiphila sp. nov., isolated from a marine algal debris and emended description of the genus Nisaea Urios et al. 2008.</title>
        <authorList>
            <person name="Kwon K."/>
        </authorList>
    </citation>
    <scope>NUCLEOTIDE SEQUENCE</scope>
    <source>
        <strain evidence="1">MEBiC11861</strain>
    </source>
</reference>
<protein>
    <submittedName>
        <fullName evidence="1">Uncharacterized protein</fullName>
    </submittedName>
</protein>
<dbReference type="RefSeq" id="WP_257767067.1">
    <property type="nucleotide sequence ID" value="NZ_CP102480.1"/>
</dbReference>
<organism evidence="1 2">
    <name type="scientific">Nisaea acidiphila</name>
    <dbReference type="NCBI Taxonomy" id="1862145"/>
    <lineage>
        <taxon>Bacteria</taxon>
        <taxon>Pseudomonadati</taxon>
        <taxon>Pseudomonadota</taxon>
        <taxon>Alphaproteobacteria</taxon>
        <taxon>Rhodospirillales</taxon>
        <taxon>Thalassobaculaceae</taxon>
        <taxon>Nisaea</taxon>
    </lineage>
</organism>
<evidence type="ECO:0000313" key="2">
    <source>
        <dbReference type="Proteomes" id="UP001060336"/>
    </source>
</evidence>
<gene>
    <name evidence="1" type="ORF">NUH88_14195</name>
</gene>
<dbReference type="AlphaFoldDB" id="A0A9J7AM63"/>
<name>A0A9J7AM63_9PROT</name>